<evidence type="ECO:0000256" key="7">
    <source>
        <dbReference type="ARBA" id="ARBA00047989"/>
    </source>
</evidence>
<sequence>MSDSSVKSAILNIDLPTHENVLAITTTRNNGFSSVPFDSFNLGDHVSDNEQCVILNRKKLSHSLPKNCNIQWLNQVHGSNVIDVKSYSSTPLTADASYTDKCNLALAILTADCLPILLVNNSCSEIAAIHGGWRPVADNIIANTVKLFKDCPENITAWLGPCIGEQAFEVGSEVKQKFEKLSPLFSKAFVKQSNEKFFAKLHLIATLQLQQLGIKNVTGLGECTYSNPDKYFSYRRDGQTGRMASIICITP</sequence>
<dbReference type="InterPro" id="IPR003730">
    <property type="entry name" value="Cu_polyphenol_OxRdtase"/>
</dbReference>
<evidence type="ECO:0000256" key="8">
    <source>
        <dbReference type="ARBA" id="ARBA00048968"/>
    </source>
</evidence>
<evidence type="ECO:0000256" key="6">
    <source>
        <dbReference type="ARBA" id="ARBA00022833"/>
    </source>
</evidence>
<dbReference type="RefSeq" id="WP_348392469.1">
    <property type="nucleotide sequence ID" value="NZ_CP134145.1"/>
</dbReference>
<dbReference type="PANTHER" id="PTHR30616:SF2">
    <property type="entry name" value="PURINE NUCLEOSIDE PHOSPHORYLASE LACC1"/>
    <property type="match status" value="1"/>
</dbReference>
<dbReference type="EMBL" id="CP134145">
    <property type="protein sequence ID" value="WNC73357.1"/>
    <property type="molecule type" value="Genomic_DNA"/>
</dbReference>
<evidence type="ECO:0000313" key="11">
    <source>
        <dbReference type="EMBL" id="WNC73357.1"/>
    </source>
</evidence>
<gene>
    <name evidence="11" type="primary">pgeF</name>
    <name evidence="11" type="ORF">RGQ13_05010</name>
</gene>
<evidence type="ECO:0000256" key="5">
    <source>
        <dbReference type="ARBA" id="ARBA00022801"/>
    </source>
</evidence>
<dbReference type="CDD" id="cd16833">
    <property type="entry name" value="YfiH"/>
    <property type="match status" value="1"/>
</dbReference>
<dbReference type="InterPro" id="IPR038371">
    <property type="entry name" value="Cu_polyphenol_OxRdtase_sf"/>
</dbReference>
<comment type="catalytic activity">
    <reaction evidence="1">
        <text>inosine + phosphate = alpha-D-ribose 1-phosphate + hypoxanthine</text>
        <dbReference type="Rhea" id="RHEA:27646"/>
        <dbReference type="ChEBI" id="CHEBI:17368"/>
        <dbReference type="ChEBI" id="CHEBI:17596"/>
        <dbReference type="ChEBI" id="CHEBI:43474"/>
        <dbReference type="ChEBI" id="CHEBI:57720"/>
        <dbReference type="EC" id="2.4.2.1"/>
    </reaction>
    <physiologicalReaction direction="left-to-right" evidence="1">
        <dbReference type="Rhea" id="RHEA:27647"/>
    </physiologicalReaction>
</comment>
<name>A0ABY9TX24_9GAMM</name>
<evidence type="ECO:0000256" key="2">
    <source>
        <dbReference type="ARBA" id="ARBA00007353"/>
    </source>
</evidence>
<evidence type="ECO:0000256" key="4">
    <source>
        <dbReference type="ARBA" id="ARBA00022723"/>
    </source>
</evidence>
<keyword evidence="6" id="KW-0862">Zinc</keyword>
<comment type="similarity">
    <text evidence="2 10">Belongs to the purine nucleoside phosphorylase YfiH/LACC1 family.</text>
</comment>
<reference evidence="12" key="1">
    <citation type="submission" date="2023-09" db="EMBL/GenBank/DDBJ databases">
        <authorList>
            <person name="Li S."/>
            <person name="Li X."/>
            <person name="Zhang C."/>
            <person name="Zhao Z."/>
        </authorList>
    </citation>
    <scope>NUCLEOTIDE SEQUENCE [LARGE SCALE GENOMIC DNA]</scope>
    <source>
        <strain evidence="12">SQ149</strain>
    </source>
</reference>
<keyword evidence="4" id="KW-0479">Metal-binding</keyword>
<comment type="catalytic activity">
    <reaction evidence="8">
        <text>adenosine + phosphate = alpha-D-ribose 1-phosphate + adenine</text>
        <dbReference type="Rhea" id="RHEA:27642"/>
        <dbReference type="ChEBI" id="CHEBI:16335"/>
        <dbReference type="ChEBI" id="CHEBI:16708"/>
        <dbReference type="ChEBI" id="CHEBI:43474"/>
        <dbReference type="ChEBI" id="CHEBI:57720"/>
        <dbReference type="EC" id="2.4.2.1"/>
    </reaction>
    <physiologicalReaction direction="left-to-right" evidence="8">
        <dbReference type="Rhea" id="RHEA:27643"/>
    </physiologicalReaction>
</comment>
<dbReference type="SUPFAM" id="SSF64438">
    <property type="entry name" value="CNF1/YfiH-like putative cysteine hydrolases"/>
    <property type="match status" value="1"/>
</dbReference>
<keyword evidence="12" id="KW-1185">Reference proteome</keyword>
<dbReference type="Gene3D" id="3.60.140.10">
    <property type="entry name" value="CNF1/YfiH-like putative cysteine hydrolases"/>
    <property type="match status" value="1"/>
</dbReference>
<keyword evidence="5" id="KW-0378">Hydrolase</keyword>
<comment type="catalytic activity">
    <reaction evidence="7">
        <text>adenosine + H2O + H(+) = inosine + NH4(+)</text>
        <dbReference type="Rhea" id="RHEA:24408"/>
        <dbReference type="ChEBI" id="CHEBI:15377"/>
        <dbReference type="ChEBI" id="CHEBI:15378"/>
        <dbReference type="ChEBI" id="CHEBI:16335"/>
        <dbReference type="ChEBI" id="CHEBI:17596"/>
        <dbReference type="ChEBI" id="CHEBI:28938"/>
        <dbReference type="EC" id="3.5.4.4"/>
    </reaction>
    <physiologicalReaction direction="left-to-right" evidence="7">
        <dbReference type="Rhea" id="RHEA:24409"/>
    </physiologicalReaction>
</comment>
<evidence type="ECO:0000256" key="1">
    <source>
        <dbReference type="ARBA" id="ARBA00000553"/>
    </source>
</evidence>
<dbReference type="Proteomes" id="UP001258994">
    <property type="component" value="Chromosome"/>
</dbReference>
<evidence type="ECO:0000256" key="9">
    <source>
        <dbReference type="ARBA" id="ARBA00049893"/>
    </source>
</evidence>
<dbReference type="Pfam" id="PF02578">
    <property type="entry name" value="Cu-oxidase_4"/>
    <property type="match status" value="1"/>
</dbReference>
<comment type="catalytic activity">
    <reaction evidence="9">
        <text>S-methyl-5'-thioadenosine + phosphate = 5-(methylsulfanyl)-alpha-D-ribose 1-phosphate + adenine</text>
        <dbReference type="Rhea" id="RHEA:11852"/>
        <dbReference type="ChEBI" id="CHEBI:16708"/>
        <dbReference type="ChEBI" id="CHEBI:17509"/>
        <dbReference type="ChEBI" id="CHEBI:43474"/>
        <dbReference type="ChEBI" id="CHEBI:58533"/>
        <dbReference type="EC" id="2.4.2.28"/>
    </reaction>
    <physiologicalReaction direction="left-to-right" evidence="9">
        <dbReference type="Rhea" id="RHEA:11853"/>
    </physiologicalReaction>
</comment>
<evidence type="ECO:0000256" key="10">
    <source>
        <dbReference type="RuleBase" id="RU361274"/>
    </source>
</evidence>
<keyword evidence="3" id="KW-0808">Transferase</keyword>
<dbReference type="InterPro" id="IPR011324">
    <property type="entry name" value="Cytotoxic_necrot_fac-like_cat"/>
</dbReference>
<accession>A0ABY9TX24</accession>
<proteinExistence type="inferred from homology"/>
<evidence type="ECO:0000313" key="12">
    <source>
        <dbReference type="Proteomes" id="UP001258994"/>
    </source>
</evidence>
<dbReference type="PANTHER" id="PTHR30616">
    <property type="entry name" value="UNCHARACTERIZED PROTEIN YFIH"/>
    <property type="match status" value="1"/>
</dbReference>
<protein>
    <recommendedName>
        <fullName evidence="10">Purine nucleoside phosphorylase</fullName>
    </recommendedName>
</protein>
<organism evidence="11 12">
    <name type="scientific">Thalassotalea psychrophila</name>
    <dbReference type="NCBI Taxonomy" id="3065647"/>
    <lineage>
        <taxon>Bacteria</taxon>
        <taxon>Pseudomonadati</taxon>
        <taxon>Pseudomonadota</taxon>
        <taxon>Gammaproteobacteria</taxon>
        <taxon>Alteromonadales</taxon>
        <taxon>Colwelliaceae</taxon>
        <taxon>Thalassotalea</taxon>
    </lineage>
</organism>
<dbReference type="NCBIfam" id="TIGR00726">
    <property type="entry name" value="peptidoglycan editing factor PgeF"/>
    <property type="match status" value="1"/>
</dbReference>
<evidence type="ECO:0000256" key="3">
    <source>
        <dbReference type="ARBA" id="ARBA00022679"/>
    </source>
</evidence>